<dbReference type="PROSITE" id="PS50157">
    <property type="entry name" value="ZINC_FINGER_C2H2_2"/>
    <property type="match status" value="1"/>
</dbReference>
<dbReference type="PROSITE" id="PS00028">
    <property type="entry name" value="ZINC_FINGER_C2H2_1"/>
    <property type="match status" value="1"/>
</dbReference>
<feature type="domain" description="C2H2-type" evidence="9">
    <location>
        <begin position="9"/>
        <end position="33"/>
    </location>
</feature>
<evidence type="ECO:0008006" key="13">
    <source>
        <dbReference type="Google" id="ProtNLM"/>
    </source>
</evidence>
<comment type="subcellular location">
    <subcellularLocation>
        <location evidence="1">Nucleus</location>
    </subcellularLocation>
</comment>
<dbReference type="CDD" id="cd14687">
    <property type="entry name" value="bZIP_ATF2"/>
    <property type="match status" value="1"/>
</dbReference>
<evidence type="ECO:0000256" key="8">
    <source>
        <dbReference type="SAM" id="MobiDB-lite"/>
    </source>
</evidence>
<dbReference type="FunFam" id="1.20.5.170:FF:000010">
    <property type="entry name" value="Cyclic AMP-dependent transcription factor ATF-2"/>
    <property type="match status" value="1"/>
</dbReference>
<feature type="region of interest" description="Disordered" evidence="8">
    <location>
        <begin position="351"/>
        <end position="370"/>
    </location>
</feature>
<evidence type="ECO:0000256" key="2">
    <source>
        <dbReference type="ARBA" id="ARBA00023015"/>
    </source>
</evidence>
<evidence type="ECO:0000259" key="9">
    <source>
        <dbReference type="PROSITE" id="PS50157"/>
    </source>
</evidence>
<dbReference type="Proteomes" id="UP000005408">
    <property type="component" value="Unassembled WGS sequence"/>
</dbReference>
<dbReference type="OMA" id="PTRFIDY"/>
<evidence type="ECO:0000256" key="4">
    <source>
        <dbReference type="ARBA" id="ARBA00023163"/>
    </source>
</evidence>
<sequence>MEDEDDKPFVCSALSCGQKFTNEDHLAVHMRKHEMSLALNIGSGLTPGSGKSPLSGLMPPGLFLDQTPTPTKFLKNCEEIGLFNELKNPFEEAFKKAMDTESQAETSSAAALPGPDSNELNTPVPPIPRTVEDLASDKGKPAAATKPDLSSLVLNHLKRGKASLAPTSTTEEEVVIISSESNKEKLGKLVPRILNIPTQMETESSAPSSRSFTLVTAAQSTTVSPPRSSEVQAPTITAQSQYTMQVFLQLPNGQTVPVQIPANSAGNLQVVQPSVMTSRVEQPMVNTIQQQTVILPAQTSTPVQSQTNITKQRLKAAIQSQTIPSPVSKQAPHTQISPGYTTIKISPAVSQPPTSLQISPEVTSHVPGIPNLSSVEEMSPQSMDSIKSEMPSPGAADSTVNFKRFRSDDEGDDRRKKFLERNRAAAARCRQKRKNWIVNLEKKGEELQSTNSKLQGEVNQLRSEVAQLKTLLLAHKDCPVTMQQRSQGQIPLSLTLTDQAVSVTQASTSAPQVTDLTGAMPTASKELIESLTSAGLIPGTIVKTMDAGLITAQLVGQQVAASQPPTITLNHPALPSTNQKIYTIIPKVIKTDAPQLKK</sequence>
<feature type="compositionally biased region" description="Polar residues" evidence="8">
    <location>
        <begin position="351"/>
        <end position="362"/>
    </location>
</feature>
<protein>
    <recommendedName>
        <fullName evidence="13">Cyclic AMP-dependent transcription factor ATF-2</fullName>
    </recommendedName>
</protein>
<feature type="compositionally biased region" description="Low complexity" evidence="8">
    <location>
        <begin position="100"/>
        <end position="111"/>
    </location>
</feature>
<dbReference type="SUPFAM" id="SSF57667">
    <property type="entry name" value="beta-beta-alpha zinc fingers"/>
    <property type="match status" value="1"/>
</dbReference>
<dbReference type="GO" id="GO:0003677">
    <property type="term" value="F:DNA binding"/>
    <property type="evidence" value="ECO:0007669"/>
    <property type="project" value="UniProtKB-KW"/>
</dbReference>
<evidence type="ECO:0000313" key="12">
    <source>
        <dbReference type="Proteomes" id="UP000005408"/>
    </source>
</evidence>
<dbReference type="InterPro" id="IPR046347">
    <property type="entry name" value="bZIP_sf"/>
</dbReference>
<dbReference type="PANTHER" id="PTHR19304">
    <property type="entry name" value="CYCLIC-AMP RESPONSE ELEMENT BINDING PROTEIN"/>
    <property type="match status" value="1"/>
</dbReference>
<dbReference type="InterPro" id="IPR051027">
    <property type="entry name" value="bZIP_transcription_factors"/>
</dbReference>
<dbReference type="InterPro" id="IPR002112">
    <property type="entry name" value="Leuzip_Jun"/>
</dbReference>
<dbReference type="SUPFAM" id="SSF57959">
    <property type="entry name" value="Leucine zipper domain"/>
    <property type="match status" value="1"/>
</dbReference>
<accession>A0A8W8NHS0</accession>
<organism evidence="11 12">
    <name type="scientific">Magallana gigas</name>
    <name type="common">Pacific oyster</name>
    <name type="synonym">Crassostrea gigas</name>
    <dbReference type="NCBI Taxonomy" id="29159"/>
    <lineage>
        <taxon>Eukaryota</taxon>
        <taxon>Metazoa</taxon>
        <taxon>Spiralia</taxon>
        <taxon>Lophotrochozoa</taxon>
        <taxon>Mollusca</taxon>
        <taxon>Bivalvia</taxon>
        <taxon>Autobranchia</taxon>
        <taxon>Pteriomorphia</taxon>
        <taxon>Ostreida</taxon>
        <taxon>Ostreoidea</taxon>
        <taxon>Ostreidae</taxon>
        <taxon>Magallana</taxon>
    </lineage>
</organism>
<evidence type="ECO:0000256" key="7">
    <source>
        <dbReference type="SAM" id="Coils"/>
    </source>
</evidence>
<keyword evidence="6" id="KW-0862">Zinc</keyword>
<dbReference type="InterPro" id="IPR013087">
    <property type="entry name" value="Znf_C2H2_type"/>
</dbReference>
<evidence type="ECO:0000256" key="5">
    <source>
        <dbReference type="ARBA" id="ARBA00023242"/>
    </source>
</evidence>
<evidence type="ECO:0000256" key="3">
    <source>
        <dbReference type="ARBA" id="ARBA00023125"/>
    </source>
</evidence>
<dbReference type="Gene3D" id="1.20.5.170">
    <property type="match status" value="1"/>
</dbReference>
<dbReference type="GO" id="GO:0005634">
    <property type="term" value="C:nucleus"/>
    <property type="evidence" value="ECO:0007669"/>
    <property type="project" value="UniProtKB-SubCell"/>
</dbReference>
<feature type="compositionally biased region" description="Basic and acidic residues" evidence="8">
    <location>
        <begin position="130"/>
        <end position="140"/>
    </location>
</feature>
<dbReference type="OrthoDB" id="295274at2759"/>
<feature type="domain" description="BZIP" evidence="10">
    <location>
        <begin position="412"/>
        <end position="475"/>
    </location>
</feature>
<feature type="region of interest" description="Disordered" evidence="8">
    <location>
        <begin position="97"/>
        <end position="147"/>
    </location>
</feature>
<dbReference type="PRINTS" id="PR00043">
    <property type="entry name" value="LEUZIPPRJUN"/>
</dbReference>
<keyword evidence="12" id="KW-1185">Reference proteome</keyword>
<name>A0A8W8NHS0_MAGGI</name>
<dbReference type="AlphaFoldDB" id="A0A8W8NHS0"/>
<dbReference type="PROSITE" id="PS00036">
    <property type="entry name" value="BZIP_BASIC"/>
    <property type="match status" value="1"/>
</dbReference>
<keyword evidence="6" id="KW-0479">Metal-binding</keyword>
<dbReference type="InterPro" id="IPR036236">
    <property type="entry name" value="Znf_C2H2_sf"/>
</dbReference>
<dbReference type="InterPro" id="IPR004827">
    <property type="entry name" value="bZIP"/>
</dbReference>
<dbReference type="Pfam" id="PF00170">
    <property type="entry name" value="bZIP_1"/>
    <property type="match status" value="1"/>
</dbReference>
<dbReference type="EnsemblMetazoa" id="G6233.1">
    <property type="protein sequence ID" value="G6233.1:cds"/>
    <property type="gene ID" value="G6233"/>
</dbReference>
<dbReference type="Gene3D" id="3.30.160.60">
    <property type="entry name" value="Classic Zinc Finger"/>
    <property type="match status" value="1"/>
</dbReference>
<reference evidence="11" key="1">
    <citation type="submission" date="2022-08" db="UniProtKB">
        <authorList>
            <consortium name="EnsemblMetazoa"/>
        </authorList>
    </citation>
    <scope>IDENTIFICATION</scope>
    <source>
        <strain evidence="11">05x7-T-G4-1.051#20</strain>
    </source>
</reference>
<evidence type="ECO:0000259" key="10">
    <source>
        <dbReference type="PROSITE" id="PS50217"/>
    </source>
</evidence>
<keyword evidence="4" id="KW-0804">Transcription</keyword>
<dbReference type="SMART" id="SM00338">
    <property type="entry name" value="BRLZ"/>
    <property type="match status" value="1"/>
</dbReference>
<evidence type="ECO:0000256" key="1">
    <source>
        <dbReference type="ARBA" id="ARBA00004123"/>
    </source>
</evidence>
<dbReference type="GO" id="GO:0008270">
    <property type="term" value="F:zinc ion binding"/>
    <property type="evidence" value="ECO:0007669"/>
    <property type="project" value="UniProtKB-KW"/>
</dbReference>
<keyword evidence="7" id="KW-0175">Coiled coil</keyword>
<evidence type="ECO:0000256" key="6">
    <source>
        <dbReference type="PROSITE-ProRule" id="PRU00042"/>
    </source>
</evidence>
<dbReference type="SMART" id="SM00355">
    <property type="entry name" value="ZnF_C2H2"/>
    <property type="match status" value="1"/>
</dbReference>
<proteinExistence type="predicted"/>
<keyword evidence="5" id="KW-0539">Nucleus</keyword>
<dbReference type="PROSITE" id="PS50217">
    <property type="entry name" value="BZIP"/>
    <property type="match status" value="1"/>
</dbReference>
<keyword evidence="6" id="KW-0863">Zinc-finger</keyword>
<keyword evidence="3" id="KW-0238">DNA-binding</keyword>
<evidence type="ECO:0000313" key="11">
    <source>
        <dbReference type="EnsemblMetazoa" id="G6233.1:cds"/>
    </source>
</evidence>
<dbReference type="GO" id="GO:0003700">
    <property type="term" value="F:DNA-binding transcription factor activity"/>
    <property type="evidence" value="ECO:0007669"/>
    <property type="project" value="InterPro"/>
</dbReference>
<keyword evidence="2" id="KW-0805">Transcription regulation</keyword>
<feature type="coiled-coil region" evidence="7">
    <location>
        <begin position="437"/>
        <end position="471"/>
    </location>
</feature>